<dbReference type="EMBL" id="LWDP01000051">
    <property type="protein sequence ID" value="ORD93739.1"/>
    <property type="molecule type" value="Genomic_DNA"/>
</dbReference>
<name>A0A1Y1S5N0_9MICR</name>
<keyword evidence="2" id="KW-1185">Reference proteome</keyword>
<dbReference type="VEuPathDB" id="MicrosporidiaDB:ECANGB1_1605"/>
<organism evidence="1 2">
    <name type="scientific">Enterospora canceri</name>
    <dbReference type="NCBI Taxonomy" id="1081671"/>
    <lineage>
        <taxon>Eukaryota</taxon>
        <taxon>Fungi</taxon>
        <taxon>Fungi incertae sedis</taxon>
        <taxon>Microsporidia</taxon>
        <taxon>Enterocytozoonidae</taxon>
        <taxon>Enterospora</taxon>
    </lineage>
</organism>
<reference evidence="1 2" key="1">
    <citation type="journal article" date="2017" name="Environ. Microbiol.">
        <title>Decay of the glycolytic pathway and adaptation to intranuclear parasitism within Enterocytozoonidae microsporidia.</title>
        <authorList>
            <person name="Wiredu Boakye D."/>
            <person name="Jaroenlak P."/>
            <person name="Prachumwat A."/>
            <person name="Williams T.A."/>
            <person name="Bateman K.S."/>
            <person name="Itsathitphaisarn O."/>
            <person name="Sritunyalucksana K."/>
            <person name="Paszkiewicz K.H."/>
            <person name="Moore K.A."/>
            <person name="Stentiford G.D."/>
            <person name="Williams B.A."/>
        </authorList>
    </citation>
    <scope>NUCLEOTIDE SEQUENCE [LARGE SCALE GENOMIC DNA]</scope>
    <source>
        <strain evidence="1 2">GB1</strain>
    </source>
</reference>
<protein>
    <submittedName>
        <fullName evidence="1">Uncharacterized protein</fullName>
    </submittedName>
</protein>
<evidence type="ECO:0000313" key="1">
    <source>
        <dbReference type="EMBL" id="ORD93739.1"/>
    </source>
</evidence>
<dbReference type="AlphaFoldDB" id="A0A1Y1S5N0"/>
<sequence length="146" mass="16959">MKQEWEDEVSRTSFIERKKLEPIERQIAQHEDGSVEEDDHEFTKMVEQIEKCGNDGMRVGCTNNAMVDFDHKAFDYLVLLDQTSDKIGKNGKNGKDERMGILSRIFCCGEESTEDEKRMNLILFRKRKGSPKRMVANTKNIRVVVE</sequence>
<gene>
    <name evidence="1" type="ORF">ECANGB1_1605</name>
</gene>
<proteinExistence type="predicted"/>
<comment type="caution">
    <text evidence="1">The sequence shown here is derived from an EMBL/GenBank/DDBJ whole genome shotgun (WGS) entry which is preliminary data.</text>
</comment>
<accession>A0A1Y1S5N0</accession>
<evidence type="ECO:0000313" key="2">
    <source>
        <dbReference type="Proteomes" id="UP000192639"/>
    </source>
</evidence>
<dbReference type="Proteomes" id="UP000192639">
    <property type="component" value="Unassembled WGS sequence"/>
</dbReference>